<evidence type="ECO:0000256" key="6">
    <source>
        <dbReference type="PIRSR" id="PIRSR004846-1"/>
    </source>
</evidence>
<evidence type="ECO:0000313" key="9">
    <source>
        <dbReference type="Proteomes" id="UP000057158"/>
    </source>
</evidence>
<dbReference type="NCBIfam" id="TIGR01256">
    <property type="entry name" value="modA"/>
    <property type="match status" value="1"/>
</dbReference>
<dbReference type="OrthoDB" id="9785015at2"/>
<dbReference type="GO" id="GO:0015689">
    <property type="term" value="P:molybdate ion transport"/>
    <property type="evidence" value="ECO:0007669"/>
    <property type="project" value="InterPro"/>
</dbReference>
<dbReference type="InterPro" id="IPR005950">
    <property type="entry name" value="ModA"/>
</dbReference>
<keyword evidence="3 6" id="KW-0479">Metal-binding</keyword>
<evidence type="ECO:0000256" key="3">
    <source>
        <dbReference type="ARBA" id="ARBA00022723"/>
    </source>
</evidence>
<feature type="binding site" evidence="6">
    <location>
        <position position="31"/>
    </location>
    <ligand>
        <name>molybdate</name>
        <dbReference type="ChEBI" id="CHEBI:36264"/>
    </ligand>
</feature>
<evidence type="ECO:0000313" key="8">
    <source>
        <dbReference type="EMBL" id="ALC17271.1"/>
    </source>
</evidence>
<dbReference type="PANTHER" id="PTHR30632">
    <property type="entry name" value="MOLYBDATE-BINDING PERIPLASMIC PROTEIN"/>
    <property type="match status" value="1"/>
</dbReference>
<dbReference type="InterPro" id="IPR050682">
    <property type="entry name" value="ModA/WtpA"/>
</dbReference>
<evidence type="ECO:0000256" key="4">
    <source>
        <dbReference type="ARBA" id="ARBA00022729"/>
    </source>
</evidence>
<dbReference type="GO" id="GO:0030973">
    <property type="term" value="F:molybdate ion binding"/>
    <property type="evidence" value="ECO:0007669"/>
    <property type="project" value="UniProtKB-ARBA"/>
</dbReference>
<organism evidence="8 9">
    <name type="scientific">Desulfuromonas soudanensis</name>
    <dbReference type="NCBI Taxonomy" id="1603606"/>
    <lineage>
        <taxon>Bacteria</taxon>
        <taxon>Pseudomonadati</taxon>
        <taxon>Thermodesulfobacteriota</taxon>
        <taxon>Desulfuromonadia</taxon>
        <taxon>Desulfuromonadales</taxon>
        <taxon>Desulfuromonadaceae</taxon>
        <taxon>Desulfuromonas</taxon>
    </lineage>
</organism>
<reference evidence="8 9" key="1">
    <citation type="submission" date="2015-07" db="EMBL/GenBank/DDBJ databases">
        <title>Isolation and Genomic Characterization of a Novel Halophilic Metal-Reducing Deltaproteobacterium from the Deep Subsurface.</title>
        <authorList>
            <person name="Badalamenti J.P."/>
            <person name="Summers Z.M."/>
            <person name="Gralnick J.A."/>
            <person name="Bond D.R."/>
        </authorList>
    </citation>
    <scope>NUCLEOTIDE SEQUENCE [LARGE SCALE GENOMIC DNA]</scope>
    <source>
        <strain evidence="8 9">WTL</strain>
    </source>
</reference>
<dbReference type="PANTHER" id="PTHR30632:SF0">
    <property type="entry name" value="SULFATE-BINDING PROTEIN"/>
    <property type="match status" value="1"/>
</dbReference>
<feature type="binding site" evidence="6">
    <location>
        <position position="166"/>
    </location>
    <ligand>
        <name>molybdate</name>
        <dbReference type="ChEBI" id="CHEBI:36264"/>
    </ligand>
</feature>
<feature type="binding site" evidence="6">
    <location>
        <position position="59"/>
    </location>
    <ligand>
        <name>molybdate</name>
        <dbReference type="ChEBI" id="CHEBI:36264"/>
    </ligand>
</feature>
<comment type="similarity">
    <text evidence="1">Belongs to the bacterial solute-binding protein ModA family.</text>
</comment>
<keyword evidence="9" id="KW-1185">Reference proteome</keyword>
<dbReference type="PIRSF" id="PIRSF004846">
    <property type="entry name" value="ModA"/>
    <property type="match status" value="1"/>
</dbReference>
<sequence length="248" mass="26697">MAGKLTVFLTLLLCWSAPALAGEVRIFAAASLNNAMKEISSQYRQKHPGVDFVENYAGSGTLARQVDAGAPADLFVSANPRWIEYLRERGLLAPETIGVLTHNALVFVARKETAVSSLAETAHLQRIAIGSPNSVPAGEYARQALETAGLYENLAAAGALVFAKDVRQALMYADRGEVDGAFVYRTDALLAPHATIRFVVPKALYPQVTYPMALTALGAKNPEAQAFFVYLKGDEAMAVLEKHGFKVN</sequence>
<protein>
    <submittedName>
        <fullName evidence="8">Molybdenum ABC transporter, periplasmic molybdate-binding protein</fullName>
    </submittedName>
</protein>
<dbReference type="Gene3D" id="3.40.190.10">
    <property type="entry name" value="Periplasmic binding protein-like II"/>
    <property type="match status" value="2"/>
</dbReference>
<comment type="subunit">
    <text evidence="5">The complex is composed of two ATP-binding proteins (ModC), two transmembrane proteins (ModB) and a solute-binding protein (ModA).</text>
</comment>
<feature type="binding site" evidence="6">
    <location>
        <position position="137"/>
    </location>
    <ligand>
        <name>molybdate</name>
        <dbReference type="ChEBI" id="CHEBI:36264"/>
    </ligand>
</feature>
<dbReference type="FunFam" id="3.40.190.10:FF:000035">
    <property type="entry name" value="Molybdate ABC transporter substrate-binding protein"/>
    <property type="match status" value="1"/>
</dbReference>
<dbReference type="Pfam" id="PF13531">
    <property type="entry name" value="SBP_bac_11"/>
    <property type="match status" value="1"/>
</dbReference>
<evidence type="ECO:0000256" key="2">
    <source>
        <dbReference type="ARBA" id="ARBA00022505"/>
    </source>
</evidence>
<gene>
    <name evidence="8" type="primary">modA</name>
    <name evidence="8" type="ORF">DSOUD_2518</name>
</gene>
<evidence type="ECO:0000256" key="5">
    <source>
        <dbReference type="ARBA" id="ARBA00062515"/>
    </source>
</evidence>
<dbReference type="GO" id="GO:1901359">
    <property type="term" value="F:tungstate binding"/>
    <property type="evidence" value="ECO:0007669"/>
    <property type="project" value="UniProtKB-ARBA"/>
</dbReference>
<dbReference type="EMBL" id="CP010802">
    <property type="protein sequence ID" value="ALC17271.1"/>
    <property type="molecule type" value="Genomic_DNA"/>
</dbReference>
<keyword evidence="4 7" id="KW-0732">Signal</keyword>
<feature type="chain" id="PRO_5005791786" evidence="7">
    <location>
        <begin position="22"/>
        <end position="248"/>
    </location>
</feature>
<proteinExistence type="inferred from homology"/>
<dbReference type="SUPFAM" id="SSF53850">
    <property type="entry name" value="Periplasmic binding protein-like II"/>
    <property type="match status" value="1"/>
</dbReference>
<evidence type="ECO:0000256" key="7">
    <source>
        <dbReference type="SAM" id="SignalP"/>
    </source>
</evidence>
<dbReference type="KEGG" id="des:DSOUD_2518"/>
<accession>A0A0M4D2M6</accession>
<dbReference type="GO" id="GO:0046872">
    <property type="term" value="F:metal ion binding"/>
    <property type="evidence" value="ECO:0007669"/>
    <property type="project" value="UniProtKB-KW"/>
</dbReference>
<dbReference type="RefSeq" id="WP_053551296.1">
    <property type="nucleotide sequence ID" value="NZ_CP010802.1"/>
</dbReference>
<dbReference type="PATRIC" id="fig|1603606.3.peg.2725"/>
<feature type="binding site" evidence="6">
    <location>
        <position position="184"/>
    </location>
    <ligand>
        <name>molybdate</name>
        <dbReference type="ChEBI" id="CHEBI:36264"/>
    </ligand>
</feature>
<dbReference type="AlphaFoldDB" id="A0A0M4D2M6"/>
<keyword evidence="2 6" id="KW-0500">Molybdenum</keyword>
<evidence type="ECO:0000256" key="1">
    <source>
        <dbReference type="ARBA" id="ARBA00009175"/>
    </source>
</evidence>
<dbReference type="STRING" id="1603606.DSOUD_2518"/>
<name>A0A0M4D2M6_9BACT</name>
<dbReference type="Proteomes" id="UP000057158">
    <property type="component" value="Chromosome"/>
</dbReference>
<feature type="signal peptide" evidence="7">
    <location>
        <begin position="1"/>
        <end position="21"/>
    </location>
</feature>